<evidence type="ECO:0000313" key="1">
    <source>
        <dbReference type="EnsemblPlants" id="AET4Gv20566300.16"/>
    </source>
</evidence>
<reference evidence="1" key="5">
    <citation type="journal article" date="2021" name="G3 (Bethesda)">
        <title>Aegilops tauschii genome assembly Aet v5.0 features greater sequence contiguity and improved annotation.</title>
        <authorList>
            <person name="Wang L."/>
            <person name="Zhu T."/>
            <person name="Rodriguez J.C."/>
            <person name="Deal K.R."/>
            <person name="Dubcovsky J."/>
            <person name="McGuire P.E."/>
            <person name="Lux T."/>
            <person name="Spannagl M."/>
            <person name="Mayer K.F.X."/>
            <person name="Baldrich P."/>
            <person name="Meyers B.C."/>
            <person name="Huo N."/>
            <person name="Gu Y.Q."/>
            <person name="Zhou H."/>
            <person name="Devos K.M."/>
            <person name="Bennetzen J.L."/>
            <person name="Unver T."/>
            <person name="Budak H."/>
            <person name="Gulick P.J."/>
            <person name="Galiba G."/>
            <person name="Kalapos B."/>
            <person name="Nelson D.R."/>
            <person name="Li P."/>
            <person name="You F.M."/>
            <person name="Luo M.C."/>
            <person name="Dvorak J."/>
        </authorList>
    </citation>
    <scope>NUCLEOTIDE SEQUENCE [LARGE SCALE GENOMIC DNA]</scope>
    <source>
        <strain evidence="1">cv. AL8/78</strain>
    </source>
</reference>
<dbReference type="Proteomes" id="UP000015105">
    <property type="component" value="Chromosome 4D"/>
</dbReference>
<dbReference type="Gramene" id="AET4Gv20566300.16">
    <property type="protein sequence ID" value="AET4Gv20566300.16"/>
    <property type="gene ID" value="AET4Gv20566300"/>
</dbReference>
<reference evidence="2" key="1">
    <citation type="journal article" date="2014" name="Science">
        <title>Ancient hybridizations among the ancestral genomes of bread wheat.</title>
        <authorList>
            <consortium name="International Wheat Genome Sequencing Consortium,"/>
            <person name="Marcussen T."/>
            <person name="Sandve S.R."/>
            <person name="Heier L."/>
            <person name="Spannagl M."/>
            <person name="Pfeifer M."/>
            <person name="Jakobsen K.S."/>
            <person name="Wulff B.B."/>
            <person name="Steuernagel B."/>
            <person name="Mayer K.F."/>
            <person name="Olsen O.A."/>
        </authorList>
    </citation>
    <scope>NUCLEOTIDE SEQUENCE [LARGE SCALE GENOMIC DNA]</scope>
    <source>
        <strain evidence="2">cv. AL8/78</strain>
    </source>
</reference>
<sequence length="104" mass="12543">KSTKLYFENCSICIKNDCVKRINSINGLKHVKRVCRNVRIILHNNYFNTYRTFYEIDVVIVFECVTVIFQIHVYNVLIQVRIFQKYVDFLEKYTLKMHCSWPIG</sequence>
<organism evidence="1 2">
    <name type="scientific">Aegilops tauschii subsp. strangulata</name>
    <name type="common">Goatgrass</name>
    <dbReference type="NCBI Taxonomy" id="200361"/>
    <lineage>
        <taxon>Eukaryota</taxon>
        <taxon>Viridiplantae</taxon>
        <taxon>Streptophyta</taxon>
        <taxon>Embryophyta</taxon>
        <taxon>Tracheophyta</taxon>
        <taxon>Spermatophyta</taxon>
        <taxon>Magnoliopsida</taxon>
        <taxon>Liliopsida</taxon>
        <taxon>Poales</taxon>
        <taxon>Poaceae</taxon>
        <taxon>BOP clade</taxon>
        <taxon>Pooideae</taxon>
        <taxon>Triticodae</taxon>
        <taxon>Triticeae</taxon>
        <taxon>Triticinae</taxon>
        <taxon>Aegilops</taxon>
    </lineage>
</organism>
<name>A0A453II94_AEGTS</name>
<evidence type="ECO:0000313" key="2">
    <source>
        <dbReference type="Proteomes" id="UP000015105"/>
    </source>
</evidence>
<reference evidence="1" key="4">
    <citation type="submission" date="2019-03" db="UniProtKB">
        <authorList>
            <consortium name="EnsemblPlants"/>
        </authorList>
    </citation>
    <scope>IDENTIFICATION</scope>
</reference>
<reference evidence="2" key="2">
    <citation type="journal article" date="2017" name="Nat. Plants">
        <title>The Aegilops tauschii genome reveals multiple impacts of transposons.</title>
        <authorList>
            <person name="Zhao G."/>
            <person name="Zou C."/>
            <person name="Li K."/>
            <person name="Wang K."/>
            <person name="Li T."/>
            <person name="Gao L."/>
            <person name="Zhang X."/>
            <person name="Wang H."/>
            <person name="Yang Z."/>
            <person name="Liu X."/>
            <person name="Jiang W."/>
            <person name="Mao L."/>
            <person name="Kong X."/>
            <person name="Jiao Y."/>
            <person name="Jia J."/>
        </authorList>
    </citation>
    <scope>NUCLEOTIDE SEQUENCE [LARGE SCALE GENOMIC DNA]</scope>
    <source>
        <strain evidence="2">cv. AL8/78</strain>
    </source>
</reference>
<proteinExistence type="predicted"/>
<accession>A0A453II94</accession>
<protein>
    <submittedName>
        <fullName evidence="1">Uncharacterized protein</fullName>
    </submittedName>
</protein>
<dbReference type="EnsemblPlants" id="AET4Gv20566300.16">
    <property type="protein sequence ID" value="AET4Gv20566300.16"/>
    <property type="gene ID" value="AET4Gv20566300"/>
</dbReference>
<dbReference type="AlphaFoldDB" id="A0A453II94"/>
<reference evidence="1" key="3">
    <citation type="journal article" date="2017" name="Nature">
        <title>Genome sequence of the progenitor of the wheat D genome Aegilops tauschii.</title>
        <authorList>
            <person name="Luo M.C."/>
            <person name="Gu Y.Q."/>
            <person name="Puiu D."/>
            <person name="Wang H."/>
            <person name="Twardziok S.O."/>
            <person name="Deal K.R."/>
            <person name="Huo N."/>
            <person name="Zhu T."/>
            <person name="Wang L."/>
            <person name="Wang Y."/>
            <person name="McGuire P.E."/>
            <person name="Liu S."/>
            <person name="Long H."/>
            <person name="Ramasamy R.K."/>
            <person name="Rodriguez J.C."/>
            <person name="Van S.L."/>
            <person name="Yuan L."/>
            <person name="Wang Z."/>
            <person name="Xia Z."/>
            <person name="Xiao L."/>
            <person name="Anderson O.D."/>
            <person name="Ouyang S."/>
            <person name="Liang Y."/>
            <person name="Zimin A.V."/>
            <person name="Pertea G."/>
            <person name="Qi P."/>
            <person name="Bennetzen J.L."/>
            <person name="Dai X."/>
            <person name="Dawson M.W."/>
            <person name="Muller H.G."/>
            <person name="Kugler K."/>
            <person name="Rivarola-Duarte L."/>
            <person name="Spannagl M."/>
            <person name="Mayer K.F.X."/>
            <person name="Lu F.H."/>
            <person name="Bevan M.W."/>
            <person name="Leroy P."/>
            <person name="Li P."/>
            <person name="You F.M."/>
            <person name="Sun Q."/>
            <person name="Liu Z."/>
            <person name="Lyons E."/>
            <person name="Wicker T."/>
            <person name="Salzberg S.L."/>
            <person name="Devos K.M."/>
            <person name="Dvorak J."/>
        </authorList>
    </citation>
    <scope>NUCLEOTIDE SEQUENCE [LARGE SCALE GENOMIC DNA]</scope>
    <source>
        <strain evidence="1">cv. AL8/78</strain>
    </source>
</reference>
<keyword evidence="2" id="KW-1185">Reference proteome</keyword>